<evidence type="ECO:0000313" key="2">
    <source>
        <dbReference type="Proteomes" id="UP000028252"/>
    </source>
</evidence>
<dbReference type="STRING" id="1232683.ADIMK_0733"/>
<comment type="caution">
    <text evidence="1">The sequence shown here is derived from an EMBL/GenBank/DDBJ whole genome shotgun (WGS) entry which is preliminary data.</text>
</comment>
<dbReference type="EMBL" id="JMQN01000013">
    <property type="protein sequence ID" value="KEA65031.1"/>
    <property type="molecule type" value="Genomic_DNA"/>
</dbReference>
<dbReference type="PATRIC" id="fig|1232683.4.peg.725"/>
<dbReference type="Proteomes" id="UP000028252">
    <property type="component" value="Unassembled WGS sequence"/>
</dbReference>
<keyword evidence="2" id="KW-1185">Reference proteome</keyword>
<evidence type="ECO:0000313" key="1">
    <source>
        <dbReference type="EMBL" id="KEA65031.1"/>
    </source>
</evidence>
<protein>
    <submittedName>
        <fullName evidence="1">Uncharacterized protein</fullName>
    </submittedName>
</protein>
<reference evidence="1 2" key="1">
    <citation type="submission" date="2014-04" db="EMBL/GenBank/DDBJ databases">
        <title>Marinobacterium kochiensis sp. nov., isolated from sediment sample collected from Kochi backwaters in Kerala, India.</title>
        <authorList>
            <person name="Singh A."/>
            <person name="Pinnaka A.K."/>
        </authorList>
    </citation>
    <scope>NUCLEOTIDE SEQUENCE [LARGE SCALE GENOMIC DNA]</scope>
    <source>
        <strain evidence="1 2">AK27</strain>
    </source>
</reference>
<gene>
    <name evidence="1" type="ORF">ADIMK_0733</name>
</gene>
<organism evidence="1 2">
    <name type="scientific">Marinobacterium lacunae</name>
    <dbReference type="NCBI Taxonomy" id="1232683"/>
    <lineage>
        <taxon>Bacteria</taxon>
        <taxon>Pseudomonadati</taxon>
        <taxon>Pseudomonadota</taxon>
        <taxon>Gammaproteobacteria</taxon>
        <taxon>Oceanospirillales</taxon>
        <taxon>Oceanospirillaceae</taxon>
        <taxon>Marinobacterium</taxon>
    </lineage>
</organism>
<dbReference type="AlphaFoldDB" id="A0A081G2M6"/>
<accession>A0A081G2M6</accession>
<proteinExistence type="predicted"/>
<name>A0A081G2M6_9GAMM</name>
<sequence length="56" mass="6564">MFQSCVIPMTFDSASIISCRVCFESDFESGQIAVYFLCKPFPKMLLFYRVFGHIRR</sequence>